<dbReference type="GO" id="GO:0003677">
    <property type="term" value="F:DNA binding"/>
    <property type="evidence" value="ECO:0007669"/>
    <property type="project" value="InterPro"/>
</dbReference>
<comment type="caution">
    <text evidence="7">The sequence shown here is derived from an EMBL/GenBank/DDBJ whole genome shotgun (WGS) entry which is preliminary data.</text>
</comment>
<dbReference type="EC" id="2.7.7.6" evidence="1"/>
<keyword evidence="5" id="KW-0804">Transcription</keyword>
<name>A0A8H8A223_9FUNG</name>
<sequence length="84" mass="9003">MDGSSRGEDDLTHKLSDILKANANVKRCETEGAPAHIIEEFSNLLQVSVNLSLFHVNTMINNEGAGSPQALQKSGRPVSVVLAM</sequence>
<feature type="domain" description="RNA polymerase Rpb1" evidence="6">
    <location>
        <begin position="1"/>
        <end position="78"/>
    </location>
</feature>
<dbReference type="GO" id="GO:0006351">
    <property type="term" value="P:DNA-templated transcription"/>
    <property type="evidence" value="ECO:0007669"/>
    <property type="project" value="InterPro"/>
</dbReference>
<evidence type="ECO:0000256" key="3">
    <source>
        <dbReference type="ARBA" id="ARBA00022679"/>
    </source>
</evidence>
<accession>A0A8H8A223</accession>
<keyword evidence="3" id="KW-0808">Transferase</keyword>
<evidence type="ECO:0000256" key="4">
    <source>
        <dbReference type="ARBA" id="ARBA00022695"/>
    </source>
</evidence>
<gene>
    <name evidence="7" type="ORF">BJ554DRAFT_2885</name>
</gene>
<keyword evidence="2" id="KW-0240">DNA-directed RNA polymerase</keyword>
<evidence type="ECO:0000256" key="2">
    <source>
        <dbReference type="ARBA" id="ARBA00022478"/>
    </source>
</evidence>
<dbReference type="InterPro" id="IPR007080">
    <property type="entry name" value="RNA_pol_Rpb1_1"/>
</dbReference>
<dbReference type="SUPFAM" id="SSF64484">
    <property type="entry name" value="beta and beta-prime subunits of DNA dependent RNA-polymerase"/>
    <property type="match status" value="1"/>
</dbReference>
<keyword evidence="8" id="KW-1185">Reference proteome</keyword>
<evidence type="ECO:0000313" key="7">
    <source>
        <dbReference type="EMBL" id="KAG5463739.1"/>
    </source>
</evidence>
<dbReference type="GO" id="GO:0000428">
    <property type="term" value="C:DNA-directed RNA polymerase complex"/>
    <property type="evidence" value="ECO:0007669"/>
    <property type="project" value="UniProtKB-KW"/>
</dbReference>
<organism evidence="7 8">
    <name type="scientific">Olpidium bornovanus</name>
    <dbReference type="NCBI Taxonomy" id="278681"/>
    <lineage>
        <taxon>Eukaryota</taxon>
        <taxon>Fungi</taxon>
        <taxon>Fungi incertae sedis</taxon>
        <taxon>Olpidiomycota</taxon>
        <taxon>Olpidiomycotina</taxon>
        <taxon>Olpidiomycetes</taxon>
        <taxon>Olpidiales</taxon>
        <taxon>Olpidiaceae</taxon>
        <taxon>Olpidium</taxon>
    </lineage>
</organism>
<dbReference type="InterPro" id="IPR044893">
    <property type="entry name" value="RNA_pol_Rpb1_clamp_domain"/>
</dbReference>
<dbReference type="EMBL" id="JAEFCI010000141">
    <property type="protein sequence ID" value="KAG5463739.1"/>
    <property type="molecule type" value="Genomic_DNA"/>
</dbReference>
<protein>
    <recommendedName>
        <fullName evidence="1">DNA-directed RNA polymerase</fullName>
        <ecNumber evidence="1">2.7.7.6</ecNumber>
    </recommendedName>
</protein>
<dbReference type="OrthoDB" id="3236127at2759"/>
<dbReference type="GO" id="GO:0003899">
    <property type="term" value="F:DNA-directed RNA polymerase activity"/>
    <property type="evidence" value="ECO:0007669"/>
    <property type="project" value="UniProtKB-EC"/>
</dbReference>
<dbReference type="AlphaFoldDB" id="A0A8H8A223"/>
<evidence type="ECO:0000256" key="5">
    <source>
        <dbReference type="ARBA" id="ARBA00023163"/>
    </source>
</evidence>
<dbReference type="Gene3D" id="4.10.860.120">
    <property type="entry name" value="RNA polymerase II, clamp domain"/>
    <property type="match status" value="1"/>
</dbReference>
<keyword evidence="4" id="KW-0548">Nucleotidyltransferase</keyword>
<evidence type="ECO:0000313" key="8">
    <source>
        <dbReference type="Proteomes" id="UP000673691"/>
    </source>
</evidence>
<reference evidence="7 8" key="1">
    <citation type="journal article" name="Sci. Rep.">
        <title>Genome-scale phylogenetic analyses confirm Olpidium as the closest living zoosporic fungus to the non-flagellated, terrestrial fungi.</title>
        <authorList>
            <person name="Chang Y."/>
            <person name="Rochon D."/>
            <person name="Sekimoto S."/>
            <person name="Wang Y."/>
            <person name="Chovatia M."/>
            <person name="Sandor L."/>
            <person name="Salamov A."/>
            <person name="Grigoriev I.V."/>
            <person name="Stajich J.E."/>
            <person name="Spatafora J.W."/>
        </authorList>
    </citation>
    <scope>NUCLEOTIDE SEQUENCE [LARGE SCALE GENOMIC DNA]</scope>
    <source>
        <strain evidence="7">S191</strain>
    </source>
</reference>
<evidence type="ECO:0000259" key="6">
    <source>
        <dbReference type="Pfam" id="PF04997"/>
    </source>
</evidence>
<dbReference type="Proteomes" id="UP000673691">
    <property type="component" value="Unassembled WGS sequence"/>
</dbReference>
<evidence type="ECO:0000256" key="1">
    <source>
        <dbReference type="ARBA" id="ARBA00012418"/>
    </source>
</evidence>
<proteinExistence type="predicted"/>
<dbReference type="Pfam" id="PF04997">
    <property type="entry name" value="RNA_pol_Rpb1_1"/>
    <property type="match status" value="1"/>
</dbReference>